<keyword evidence="9" id="KW-1185">Reference proteome</keyword>
<dbReference type="Gene3D" id="3.30.70.100">
    <property type="match status" value="1"/>
</dbReference>
<feature type="domain" description="Acylphosphatase-like" evidence="7">
    <location>
        <begin position="3"/>
        <end position="89"/>
    </location>
</feature>
<dbReference type="GO" id="GO:0003998">
    <property type="term" value="F:acylphosphatase activity"/>
    <property type="evidence" value="ECO:0007669"/>
    <property type="project" value="UniProtKB-EC"/>
</dbReference>
<dbReference type="AlphaFoldDB" id="A0A2W7IWS8"/>
<dbReference type="Proteomes" id="UP000249688">
    <property type="component" value="Unassembled WGS sequence"/>
</dbReference>
<dbReference type="InterPro" id="IPR001792">
    <property type="entry name" value="Acylphosphatase-like_dom"/>
</dbReference>
<dbReference type="EC" id="3.6.1.7" evidence="2 4"/>
<dbReference type="PANTHER" id="PTHR47268:SF4">
    <property type="entry name" value="ACYLPHOSPHATASE"/>
    <property type="match status" value="1"/>
</dbReference>
<dbReference type="InterPro" id="IPR020456">
    <property type="entry name" value="Acylphosphatase"/>
</dbReference>
<dbReference type="SUPFAM" id="SSF54975">
    <property type="entry name" value="Acylphosphatase/BLUF domain-like"/>
    <property type="match status" value="1"/>
</dbReference>
<comment type="catalytic activity">
    <reaction evidence="3 4 5">
        <text>an acyl phosphate + H2O = a carboxylate + phosphate + H(+)</text>
        <dbReference type="Rhea" id="RHEA:14965"/>
        <dbReference type="ChEBI" id="CHEBI:15377"/>
        <dbReference type="ChEBI" id="CHEBI:15378"/>
        <dbReference type="ChEBI" id="CHEBI:29067"/>
        <dbReference type="ChEBI" id="CHEBI:43474"/>
        <dbReference type="ChEBI" id="CHEBI:59918"/>
        <dbReference type="EC" id="3.6.1.7"/>
    </reaction>
</comment>
<evidence type="ECO:0000256" key="2">
    <source>
        <dbReference type="ARBA" id="ARBA00012150"/>
    </source>
</evidence>
<dbReference type="PROSITE" id="PS00150">
    <property type="entry name" value="ACYLPHOSPHATASE_1"/>
    <property type="match status" value="1"/>
</dbReference>
<feature type="active site" evidence="4">
    <location>
        <position position="36"/>
    </location>
</feature>
<proteinExistence type="inferred from homology"/>
<evidence type="ECO:0000313" key="9">
    <source>
        <dbReference type="Proteomes" id="UP000249688"/>
    </source>
</evidence>
<comment type="caution">
    <text evidence="8">The sequence shown here is derived from an EMBL/GenBank/DDBJ whole genome shotgun (WGS) entry which is preliminary data.</text>
</comment>
<evidence type="ECO:0000256" key="3">
    <source>
        <dbReference type="ARBA" id="ARBA00047645"/>
    </source>
</evidence>
<dbReference type="PRINTS" id="PR00112">
    <property type="entry name" value="ACYLPHPHTASE"/>
</dbReference>
<dbReference type="RefSeq" id="WP_111399025.1">
    <property type="nucleotide sequence ID" value="NZ_QKYU01000016.1"/>
</dbReference>
<dbReference type="PROSITE" id="PS51160">
    <property type="entry name" value="ACYLPHOSPHATASE_3"/>
    <property type="match status" value="1"/>
</dbReference>
<gene>
    <name evidence="8" type="ORF">C8P66_11674</name>
</gene>
<protein>
    <recommendedName>
        <fullName evidence="2 4">Acylphosphatase</fullName>
        <ecNumber evidence="2 4">3.6.1.7</ecNumber>
    </recommendedName>
</protein>
<dbReference type="Pfam" id="PF00708">
    <property type="entry name" value="Acylphosphatase"/>
    <property type="match status" value="1"/>
</dbReference>
<dbReference type="EMBL" id="QKYU01000016">
    <property type="protein sequence ID" value="PZW43153.1"/>
    <property type="molecule type" value="Genomic_DNA"/>
</dbReference>
<comment type="similarity">
    <text evidence="1 6">Belongs to the acylphosphatase family.</text>
</comment>
<name>A0A2W7IWS8_9PROT</name>
<dbReference type="PANTHER" id="PTHR47268">
    <property type="entry name" value="ACYLPHOSPHATASE"/>
    <property type="match status" value="1"/>
</dbReference>
<dbReference type="PROSITE" id="PS00151">
    <property type="entry name" value="ACYLPHOSPHATASE_2"/>
    <property type="match status" value="1"/>
</dbReference>
<sequence>MIARHLLISGRVQGVGFRHWLERAAREAGVSGWVRNRAGGEVEAVLAGDPTAVARLVARCRGGPPGADVAALAEAPAEMPTGDGFRRLPSL</sequence>
<keyword evidence="4 5" id="KW-0378">Hydrolase</keyword>
<evidence type="ECO:0000256" key="4">
    <source>
        <dbReference type="PROSITE-ProRule" id="PRU00520"/>
    </source>
</evidence>
<dbReference type="InterPro" id="IPR017968">
    <property type="entry name" value="Acylphosphatase_CS"/>
</dbReference>
<dbReference type="OrthoDB" id="5295388at2"/>
<reference evidence="8 9" key="1">
    <citation type="submission" date="2018-06" db="EMBL/GenBank/DDBJ databases">
        <title>Genomic Encyclopedia of Archaeal and Bacterial Type Strains, Phase II (KMG-II): from individual species to whole genera.</title>
        <authorList>
            <person name="Goeker M."/>
        </authorList>
    </citation>
    <scope>NUCLEOTIDE SEQUENCE [LARGE SCALE GENOMIC DNA]</scope>
    <source>
        <strain evidence="8 9">DSM 24525</strain>
    </source>
</reference>
<feature type="active site" evidence="4">
    <location>
        <position position="18"/>
    </location>
</feature>
<evidence type="ECO:0000256" key="1">
    <source>
        <dbReference type="ARBA" id="ARBA00005614"/>
    </source>
</evidence>
<evidence type="ECO:0000256" key="6">
    <source>
        <dbReference type="RuleBase" id="RU004168"/>
    </source>
</evidence>
<evidence type="ECO:0000259" key="7">
    <source>
        <dbReference type="PROSITE" id="PS51160"/>
    </source>
</evidence>
<dbReference type="InterPro" id="IPR036046">
    <property type="entry name" value="Acylphosphatase-like_dom_sf"/>
</dbReference>
<accession>A0A2W7IWS8</accession>
<organism evidence="8 9">
    <name type="scientific">Humitalea rosea</name>
    <dbReference type="NCBI Taxonomy" id="990373"/>
    <lineage>
        <taxon>Bacteria</taxon>
        <taxon>Pseudomonadati</taxon>
        <taxon>Pseudomonadota</taxon>
        <taxon>Alphaproteobacteria</taxon>
        <taxon>Acetobacterales</taxon>
        <taxon>Roseomonadaceae</taxon>
        <taxon>Humitalea</taxon>
    </lineage>
</organism>
<evidence type="ECO:0000256" key="5">
    <source>
        <dbReference type="RuleBase" id="RU000553"/>
    </source>
</evidence>
<evidence type="ECO:0000313" key="8">
    <source>
        <dbReference type="EMBL" id="PZW43153.1"/>
    </source>
</evidence>